<feature type="compositionally biased region" description="Polar residues" evidence="8">
    <location>
        <begin position="64"/>
        <end position="77"/>
    </location>
</feature>
<evidence type="ECO:0000256" key="1">
    <source>
        <dbReference type="ARBA" id="ARBA00010791"/>
    </source>
</evidence>
<dbReference type="InterPro" id="IPR008271">
    <property type="entry name" value="Ser/Thr_kinase_AS"/>
</dbReference>
<dbReference type="InterPro" id="IPR017441">
    <property type="entry name" value="Protein_kinase_ATP_BS"/>
</dbReference>
<evidence type="ECO:0000259" key="9">
    <source>
        <dbReference type="PROSITE" id="PS50011"/>
    </source>
</evidence>
<dbReference type="FunFam" id="1.10.510.10:FF:000571">
    <property type="entry name" value="Maternal embryonic leucine zipper kinase"/>
    <property type="match status" value="1"/>
</dbReference>
<dbReference type="GO" id="GO:0005524">
    <property type="term" value="F:ATP binding"/>
    <property type="evidence" value="ECO:0007669"/>
    <property type="project" value="UniProtKB-UniRule"/>
</dbReference>
<dbReference type="GO" id="GO:0004674">
    <property type="term" value="F:protein serine/threonine kinase activity"/>
    <property type="evidence" value="ECO:0007669"/>
    <property type="project" value="UniProtKB-KW"/>
</dbReference>
<dbReference type="PROSITE" id="PS00107">
    <property type="entry name" value="PROTEIN_KINASE_ATP"/>
    <property type="match status" value="1"/>
</dbReference>
<keyword evidence="4 7" id="KW-0547">Nucleotide-binding</keyword>
<dbReference type="EMBL" id="JANBPY010000220">
    <property type="protein sequence ID" value="KAJ1968179.1"/>
    <property type="molecule type" value="Genomic_DNA"/>
</dbReference>
<dbReference type="InterPro" id="IPR011009">
    <property type="entry name" value="Kinase-like_dom_sf"/>
</dbReference>
<dbReference type="Proteomes" id="UP001150925">
    <property type="component" value="Unassembled WGS sequence"/>
</dbReference>
<reference evidence="10" key="1">
    <citation type="submission" date="2022-07" db="EMBL/GenBank/DDBJ databases">
        <title>Phylogenomic reconstructions and comparative analyses of Kickxellomycotina fungi.</title>
        <authorList>
            <person name="Reynolds N.K."/>
            <person name="Stajich J.E."/>
            <person name="Barry K."/>
            <person name="Grigoriev I.V."/>
            <person name="Crous P."/>
            <person name="Smith M.E."/>
        </authorList>
    </citation>
    <scope>NUCLEOTIDE SEQUENCE</scope>
    <source>
        <strain evidence="10">RSA 1196</strain>
    </source>
</reference>
<name>A0A9W8AXY5_9FUNG</name>
<dbReference type="AlphaFoldDB" id="A0A9W8AXY5"/>
<accession>A0A9W8AXY5</accession>
<dbReference type="SMART" id="SM00220">
    <property type="entry name" value="S_TKc"/>
    <property type="match status" value="1"/>
</dbReference>
<keyword evidence="11" id="KW-1185">Reference proteome</keyword>
<feature type="region of interest" description="Disordered" evidence="8">
    <location>
        <begin position="60"/>
        <end position="85"/>
    </location>
</feature>
<evidence type="ECO:0000313" key="11">
    <source>
        <dbReference type="Proteomes" id="UP001150925"/>
    </source>
</evidence>
<keyword evidence="6 7" id="KW-0067">ATP-binding</keyword>
<feature type="compositionally biased region" description="Polar residues" evidence="8">
    <location>
        <begin position="649"/>
        <end position="661"/>
    </location>
</feature>
<feature type="binding site" evidence="7">
    <location>
        <position position="120"/>
    </location>
    <ligand>
        <name>ATP</name>
        <dbReference type="ChEBI" id="CHEBI:30616"/>
    </ligand>
</feature>
<dbReference type="Pfam" id="PF00069">
    <property type="entry name" value="Pkinase"/>
    <property type="match status" value="1"/>
</dbReference>
<keyword evidence="3" id="KW-0808">Transferase</keyword>
<feature type="region of interest" description="Disordered" evidence="8">
    <location>
        <begin position="420"/>
        <end position="545"/>
    </location>
</feature>
<organism evidence="10 11">
    <name type="scientific">Dispira parvispora</name>
    <dbReference type="NCBI Taxonomy" id="1520584"/>
    <lineage>
        <taxon>Eukaryota</taxon>
        <taxon>Fungi</taxon>
        <taxon>Fungi incertae sedis</taxon>
        <taxon>Zoopagomycota</taxon>
        <taxon>Kickxellomycotina</taxon>
        <taxon>Dimargaritomycetes</taxon>
        <taxon>Dimargaritales</taxon>
        <taxon>Dimargaritaceae</taxon>
        <taxon>Dispira</taxon>
    </lineage>
</organism>
<evidence type="ECO:0000256" key="7">
    <source>
        <dbReference type="PROSITE-ProRule" id="PRU10141"/>
    </source>
</evidence>
<protein>
    <recommendedName>
        <fullName evidence="9">Protein kinase domain-containing protein</fullName>
    </recommendedName>
</protein>
<dbReference type="Gene3D" id="1.10.510.10">
    <property type="entry name" value="Transferase(Phosphotransferase) domain 1"/>
    <property type="match status" value="1"/>
</dbReference>
<dbReference type="GO" id="GO:0035556">
    <property type="term" value="P:intracellular signal transduction"/>
    <property type="evidence" value="ECO:0007669"/>
    <property type="project" value="TreeGrafter"/>
</dbReference>
<evidence type="ECO:0000256" key="2">
    <source>
        <dbReference type="ARBA" id="ARBA00022527"/>
    </source>
</evidence>
<evidence type="ECO:0000256" key="3">
    <source>
        <dbReference type="ARBA" id="ARBA00022679"/>
    </source>
</evidence>
<proteinExistence type="inferred from homology"/>
<dbReference type="PANTHER" id="PTHR24346:SF82">
    <property type="entry name" value="KP78A-RELATED"/>
    <property type="match status" value="1"/>
</dbReference>
<evidence type="ECO:0000256" key="8">
    <source>
        <dbReference type="SAM" id="MobiDB-lite"/>
    </source>
</evidence>
<comment type="similarity">
    <text evidence="1">Belongs to the protein kinase superfamily. CAMK Ser/Thr protein kinase family. NIM1 subfamily.</text>
</comment>
<evidence type="ECO:0000313" key="10">
    <source>
        <dbReference type="EMBL" id="KAJ1968179.1"/>
    </source>
</evidence>
<comment type="caution">
    <text evidence="10">The sequence shown here is derived from an EMBL/GenBank/DDBJ whole genome shotgun (WGS) entry which is preliminary data.</text>
</comment>
<dbReference type="CDD" id="cd14003">
    <property type="entry name" value="STKc_AMPK-like"/>
    <property type="match status" value="1"/>
</dbReference>
<dbReference type="PROSITE" id="PS00108">
    <property type="entry name" value="PROTEIN_KINASE_ST"/>
    <property type="match status" value="1"/>
</dbReference>
<keyword evidence="2" id="KW-0723">Serine/threonine-protein kinase</keyword>
<dbReference type="GO" id="GO:0005737">
    <property type="term" value="C:cytoplasm"/>
    <property type="evidence" value="ECO:0007669"/>
    <property type="project" value="TreeGrafter"/>
</dbReference>
<keyword evidence="5" id="KW-0418">Kinase</keyword>
<dbReference type="PROSITE" id="PS50011">
    <property type="entry name" value="PROTEIN_KINASE_DOM"/>
    <property type="match status" value="1"/>
</dbReference>
<gene>
    <name evidence="10" type="ORF">IWQ62_001398</name>
</gene>
<dbReference type="OrthoDB" id="193931at2759"/>
<feature type="compositionally biased region" description="Pro residues" evidence="8">
    <location>
        <begin position="633"/>
        <end position="648"/>
    </location>
</feature>
<evidence type="ECO:0000256" key="6">
    <source>
        <dbReference type="ARBA" id="ARBA00022840"/>
    </source>
</evidence>
<feature type="domain" description="Protein kinase" evidence="9">
    <location>
        <begin position="91"/>
        <end position="346"/>
    </location>
</feature>
<dbReference type="SUPFAM" id="SSF56112">
    <property type="entry name" value="Protein kinase-like (PK-like)"/>
    <property type="match status" value="1"/>
</dbReference>
<dbReference type="InterPro" id="IPR000719">
    <property type="entry name" value="Prot_kinase_dom"/>
</dbReference>
<evidence type="ECO:0000256" key="4">
    <source>
        <dbReference type="ARBA" id="ARBA00022741"/>
    </source>
</evidence>
<evidence type="ECO:0000256" key="5">
    <source>
        <dbReference type="ARBA" id="ARBA00022777"/>
    </source>
</evidence>
<feature type="region of interest" description="Disordered" evidence="8">
    <location>
        <begin position="632"/>
        <end position="661"/>
    </location>
</feature>
<feature type="compositionally biased region" description="Pro residues" evidence="8">
    <location>
        <begin position="521"/>
        <end position="539"/>
    </location>
</feature>
<dbReference type="PANTHER" id="PTHR24346">
    <property type="entry name" value="MAP/MICROTUBULE AFFINITY-REGULATING KINASE"/>
    <property type="match status" value="1"/>
</dbReference>
<sequence>MMPIPMPTPPIIDDDARMVPMPPPPPPHMGPPMGAANADAQIHRMINDMDPFMRRRSAFPAMPSANQSSSAKRTTTSGHRDSQGPLTVYGFKLTKCLGRGTFSKVFLGVNKTTEEQVALKFIKNRPASKSDKHDVRVQRETNILTVINHPNIIRIMKRADTKNNTVLVMEYAQGGELLSYIRQHGRLREEEARRFFREVISAIDYCHQHGILHRDLKLENIMLDQKKRVKIIDFGFANIFFRDRLLDTFCGSPFYAAPEMVNGVRYRGPEVDIWSMGVILFFMLIGRTPFEGENLREIYQKISQGMYTIPPHMNISNAAADLIRHMLNTNKETRINMTQVRLHPWVNEGFSELPPNYCKPRPNHPPVQPNMYIVRQVASRFKMTEMQVLEGLNNNQMGESPIVGLYYLFEDYLAKRHAEKLNRRSSRNQDAQPHPRDKLSSRMSMPVGERPSGSSSTLGKNGASIDPRYRRSFHPGNPAGPPTPKHDRRSAYTLADEQARGRGSRKLSSASIRRESSAPLPAHPTPYPQSPGPYGPVPPGHTDYFDRPKHLSHIPGESPTTNSFWSSFLGNSRSKVNNKSSNFEQNSLGNISVGIMDSSAPNLEKKARKSALFHSIIMRARKSMPFLIRGHASPPPSPKVPSPMPPTTMAPNGSGLTPGYSNNASDVRHSAVLSAPSTPMSPGFPAPSNMPYTALPPGIPPPASGPPLSPVSHPAMHLMHPMPPTKHVIRPALSHSNVMSSRGTPELTAAAAAAAALAPPPMSTPVTPMVVPAPMTPTSTPYVPAPVSPGGAAGKAPGKPAERGVIAGLFEDRRHARMSVEKVKDLILAVSKQFHFKMKEIHPHLFFCTVEHGKYRGQTFDVEITTLNPGLHTICMKHQKGNWITFKKMTNRMFKSMDIDR</sequence>